<evidence type="ECO:0000313" key="2">
    <source>
        <dbReference type="EMBL" id="TKA77201.1"/>
    </source>
</evidence>
<reference evidence="2 3" key="1">
    <citation type="submission" date="2017-03" db="EMBL/GenBank/DDBJ databases">
        <title>Genomes of endolithic fungi from Antarctica.</title>
        <authorList>
            <person name="Coleine C."/>
            <person name="Masonjones S."/>
            <person name="Stajich J.E."/>
        </authorList>
    </citation>
    <scope>NUCLEOTIDE SEQUENCE [LARGE SCALE GENOMIC DNA]</scope>
    <source>
        <strain evidence="2 3">CCFEE 5184</strain>
    </source>
</reference>
<evidence type="ECO:0000259" key="1">
    <source>
        <dbReference type="PROSITE" id="PS50181"/>
    </source>
</evidence>
<dbReference type="EMBL" id="NAJQ01000143">
    <property type="protein sequence ID" value="TKA77201.1"/>
    <property type="molecule type" value="Genomic_DNA"/>
</dbReference>
<comment type="caution">
    <text evidence="2">The sequence shown here is derived from an EMBL/GenBank/DDBJ whole genome shotgun (WGS) entry which is preliminary data.</text>
</comment>
<organism evidence="2 3">
    <name type="scientific">Friedmanniomyces simplex</name>
    <dbReference type="NCBI Taxonomy" id="329884"/>
    <lineage>
        <taxon>Eukaryota</taxon>
        <taxon>Fungi</taxon>
        <taxon>Dikarya</taxon>
        <taxon>Ascomycota</taxon>
        <taxon>Pezizomycotina</taxon>
        <taxon>Dothideomycetes</taxon>
        <taxon>Dothideomycetidae</taxon>
        <taxon>Mycosphaerellales</taxon>
        <taxon>Teratosphaeriaceae</taxon>
        <taxon>Friedmanniomyces</taxon>
    </lineage>
</organism>
<evidence type="ECO:0000313" key="3">
    <source>
        <dbReference type="Proteomes" id="UP000309340"/>
    </source>
</evidence>
<protein>
    <recommendedName>
        <fullName evidence="1">F-box domain-containing protein</fullName>
    </recommendedName>
</protein>
<accession>A0A4U0XL52</accession>
<dbReference type="InterPro" id="IPR001810">
    <property type="entry name" value="F-box_dom"/>
</dbReference>
<dbReference type="PROSITE" id="PS50181">
    <property type="entry name" value="FBOX"/>
    <property type="match status" value="1"/>
</dbReference>
<name>A0A4U0XL52_9PEZI</name>
<gene>
    <name evidence="2" type="ORF">B0A55_02571</name>
</gene>
<feature type="domain" description="F-box" evidence="1">
    <location>
        <begin position="1"/>
        <end position="50"/>
    </location>
</feature>
<proteinExistence type="predicted"/>
<dbReference type="AlphaFoldDB" id="A0A4U0XL52"/>
<keyword evidence="3" id="KW-1185">Reference proteome</keyword>
<dbReference type="OrthoDB" id="5279008at2759"/>
<sequence>MTGLTKLPVELIAAIVSLLDDPDILTTRLTSRAVERASLPDFGHRFFRKKGYLITTPSLDVLAQIAAHEDLRKHVQHVWFNPDCFTFVHPACAPDAQEAPDPENPDSILQLLSPGDRKQYEAYQAVKQDHSFLLRRCGAQLQEVLTRIFANLPNLKIIGMRRSEDHAPWGWRQLKDTVGEDPRELGPIPSGPMHSLLGPTKLFLAIVNAAAAANPQLRRFYTDAIEIDNIRPDLLTQETLDKACGLIWYLEINMTRAWLYKHQKKDFAPDPEGYANGLVKLLKATTQLKEIGLQIFPDRQQSHGLAPDWQDSMRLTSLKLRDVRLLSDEEHPKPWRTIFAFLLDSCPKLNYLLFYQLFYECGGISFLGASDAPPDYLLALGTPIFPASASADSSAETFLLDSSRPALHVSGREAVAKRLEEVLERHCYHTYVPSHQIDEGSWHTDTSDEEW</sequence>
<dbReference type="Proteomes" id="UP000309340">
    <property type="component" value="Unassembled WGS sequence"/>
</dbReference>